<feature type="region of interest" description="Disordered" evidence="1">
    <location>
        <begin position="1"/>
        <end position="42"/>
    </location>
</feature>
<reference evidence="3" key="1">
    <citation type="submission" date="2020-08" db="EMBL/GenBank/DDBJ databases">
        <title>Genome sequencing and assembly of the red palm weevil Rhynchophorus ferrugineus.</title>
        <authorList>
            <person name="Dias G.B."/>
            <person name="Bergman C.M."/>
            <person name="Manee M."/>
        </authorList>
    </citation>
    <scope>NUCLEOTIDE SEQUENCE</scope>
    <source>
        <strain evidence="3">AA-2017</strain>
        <tissue evidence="3">Whole larva</tissue>
    </source>
</reference>
<organism evidence="3 4">
    <name type="scientific">Rhynchophorus ferrugineus</name>
    <name type="common">Red palm weevil</name>
    <name type="synonym">Curculio ferrugineus</name>
    <dbReference type="NCBI Taxonomy" id="354439"/>
    <lineage>
        <taxon>Eukaryota</taxon>
        <taxon>Metazoa</taxon>
        <taxon>Ecdysozoa</taxon>
        <taxon>Arthropoda</taxon>
        <taxon>Hexapoda</taxon>
        <taxon>Insecta</taxon>
        <taxon>Pterygota</taxon>
        <taxon>Neoptera</taxon>
        <taxon>Endopterygota</taxon>
        <taxon>Coleoptera</taxon>
        <taxon>Polyphaga</taxon>
        <taxon>Cucujiformia</taxon>
        <taxon>Curculionidae</taxon>
        <taxon>Dryophthorinae</taxon>
        <taxon>Rhynchophorus</taxon>
    </lineage>
</organism>
<proteinExistence type="predicted"/>
<dbReference type="InterPro" id="IPR000488">
    <property type="entry name" value="Death_dom"/>
</dbReference>
<dbReference type="SUPFAM" id="SSF47986">
    <property type="entry name" value="DEATH domain"/>
    <property type="match status" value="1"/>
</dbReference>
<accession>A0A834J304</accession>
<dbReference type="Pfam" id="PF00531">
    <property type="entry name" value="Death"/>
    <property type="match status" value="1"/>
</dbReference>
<evidence type="ECO:0000313" key="3">
    <source>
        <dbReference type="EMBL" id="KAF7286962.1"/>
    </source>
</evidence>
<comment type="caution">
    <text evidence="3">The sequence shown here is derived from an EMBL/GenBank/DDBJ whole genome shotgun (WGS) entry which is preliminary data.</text>
</comment>
<dbReference type="CDD" id="cd01670">
    <property type="entry name" value="Death"/>
    <property type="match status" value="1"/>
</dbReference>
<evidence type="ECO:0000313" key="4">
    <source>
        <dbReference type="Proteomes" id="UP000625711"/>
    </source>
</evidence>
<sequence length="211" mass="24535">MSSQYTTDAMPSPPRGEPNENENQNKQPKENLEEPKKKQQISYPKYAPVNVVNINGSSHIVVGNQYTTYVNNTNLPNKNTVPTIAETKDIIALKASKKKLTKEDLQYLSKHMDQNWVWLARHFRYSTGQIDQFQYKYRDNLRETIYQFLLDWYRNTDEPSTVGELATALWLTSQQEAVKFWAQDYDAINNQAIKPLGMLLTTIQLTPLFKR</sequence>
<dbReference type="PROSITE" id="PS50017">
    <property type="entry name" value="DEATH_DOMAIN"/>
    <property type="match status" value="1"/>
</dbReference>
<evidence type="ECO:0000256" key="1">
    <source>
        <dbReference type="SAM" id="MobiDB-lite"/>
    </source>
</evidence>
<dbReference type="Proteomes" id="UP000625711">
    <property type="component" value="Unassembled WGS sequence"/>
</dbReference>
<gene>
    <name evidence="3" type="ORF">GWI33_002810</name>
</gene>
<feature type="domain" description="Death" evidence="2">
    <location>
        <begin position="101"/>
        <end position="169"/>
    </location>
</feature>
<evidence type="ECO:0000259" key="2">
    <source>
        <dbReference type="PROSITE" id="PS50017"/>
    </source>
</evidence>
<dbReference type="Gene3D" id="1.10.533.10">
    <property type="entry name" value="Death Domain, Fas"/>
    <property type="match status" value="1"/>
</dbReference>
<keyword evidence="4" id="KW-1185">Reference proteome</keyword>
<dbReference type="GO" id="GO:0007165">
    <property type="term" value="P:signal transduction"/>
    <property type="evidence" value="ECO:0007669"/>
    <property type="project" value="InterPro"/>
</dbReference>
<name>A0A834J304_RHYFE</name>
<dbReference type="EMBL" id="JAACXV010000017">
    <property type="protein sequence ID" value="KAF7286962.1"/>
    <property type="molecule type" value="Genomic_DNA"/>
</dbReference>
<dbReference type="AlphaFoldDB" id="A0A834J304"/>
<dbReference type="InterPro" id="IPR011029">
    <property type="entry name" value="DEATH-like_dom_sf"/>
</dbReference>
<dbReference type="OrthoDB" id="535509at2759"/>
<feature type="compositionally biased region" description="Basic and acidic residues" evidence="1">
    <location>
        <begin position="27"/>
        <end position="37"/>
    </location>
</feature>
<protein>
    <recommendedName>
        <fullName evidence="2">Death domain-containing protein</fullName>
    </recommendedName>
</protein>